<comment type="caution">
    <text evidence="3">The sequence shown here is derived from an EMBL/GenBank/DDBJ whole genome shotgun (WGS) entry which is preliminary data.</text>
</comment>
<accession>A0AAE3JCU0</accession>
<dbReference type="CDD" id="cd01948">
    <property type="entry name" value="EAL"/>
    <property type="match status" value="1"/>
</dbReference>
<name>A0AAE3JCU0_9FIRM</name>
<dbReference type="Proteomes" id="UP001198200">
    <property type="component" value="Unassembled WGS sequence"/>
</dbReference>
<evidence type="ECO:0000259" key="1">
    <source>
        <dbReference type="PROSITE" id="PS50883"/>
    </source>
</evidence>
<dbReference type="CDD" id="cd01949">
    <property type="entry name" value="GGDEF"/>
    <property type="match status" value="1"/>
</dbReference>
<dbReference type="EMBL" id="JAJEQN010000058">
    <property type="protein sequence ID" value="MCC2222940.1"/>
    <property type="molecule type" value="Genomic_DNA"/>
</dbReference>
<dbReference type="InterPro" id="IPR001633">
    <property type="entry name" value="EAL_dom"/>
</dbReference>
<dbReference type="InterPro" id="IPR035919">
    <property type="entry name" value="EAL_sf"/>
</dbReference>
<evidence type="ECO:0000313" key="4">
    <source>
        <dbReference type="Proteomes" id="UP001198200"/>
    </source>
</evidence>
<dbReference type="NCBIfam" id="TIGR00254">
    <property type="entry name" value="GGDEF"/>
    <property type="match status" value="1"/>
</dbReference>
<dbReference type="Pfam" id="PF08447">
    <property type="entry name" value="PAS_3"/>
    <property type="match status" value="1"/>
</dbReference>
<sequence length="560" mass="64646">MNYTFEKLRDIIECFDPCMDNYLYVYDIIQDLYFISERAKKRFALSSNCFTNAVEEHRKFVYSEDYDALKVELEEVARGERDRHNMQYRWLNKECVPVWINCRGKVLRESDGRPHFLIGSINEIGQQQKADNISGLLGEASFKSRMKAFGTKSVDGFVLRIGIDDFSDINERFGVEYGDRILKTVADDISSQLTGNQKAYRMTGDEFLIEDLVESNVFGIGPDENDADELFHRIRKAVDESICKSGYEAVYTISAGIISSENTSVRGYKELMKYSQFALSEAKKRGKNRAYQFQMEDYEKFLHRREILRSLREAVSLGYQGFELYFQPIVRAKDESLYAAEALLRIHDKNGNFISPAEAIPILEESGLIIPVGKWIIQNAFSMCTECRKYYPEFRVSINLSYVQILKSPLMMELKQMIEHSGISCSGIIVELTESGYLEGTPAVRSVWNDMKQLRIQIALDDFGTGYSNLMNISNLEPDIVKLDRGFTLKALSRSYEYQLMQYVIEMVHKLNQYVCVEGVETKEDLEKIKALGPDLIQGYYYSKPCSRDEFLKKFFGYSE</sequence>
<feature type="domain" description="GGDEF" evidence="2">
    <location>
        <begin position="154"/>
        <end position="295"/>
    </location>
</feature>
<evidence type="ECO:0000259" key="2">
    <source>
        <dbReference type="PROSITE" id="PS50887"/>
    </source>
</evidence>
<organism evidence="3 4">
    <name type="scientific">Anthropogastromicrobium aceti</name>
    <dbReference type="NCBI Taxonomy" id="2981768"/>
    <lineage>
        <taxon>Bacteria</taxon>
        <taxon>Bacillati</taxon>
        <taxon>Bacillota</taxon>
        <taxon>Clostridia</taxon>
        <taxon>Lachnospirales</taxon>
        <taxon>Lachnospiraceae</taxon>
        <taxon>Anthropogastromicrobium</taxon>
    </lineage>
</organism>
<dbReference type="SUPFAM" id="SSF55073">
    <property type="entry name" value="Nucleotide cyclase"/>
    <property type="match status" value="1"/>
</dbReference>
<dbReference type="PROSITE" id="PS50883">
    <property type="entry name" value="EAL"/>
    <property type="match status" value="1"/>
</dbReference>
<proteinExistence type="predicted"/>
<dbReference type="Gene3D" id="3.20.20.450">
    <property type="entry name" value="EAL domain"/>
    <property type="match status" value="1"/>
</dbReference>
<dbReference type="PROSITE" id="PS50887">
    <property type="entry name" value="GGDEF"/>
    <property type="match status" value="1"/>
</dbReference>
<feature type="domain" description="EAL" evidence="1">
    <location>
        <begin position="304"/>
        <end position="559"/>
    </location>
</feature>
<dbReference type="SUPFAM" id="SSF55785">
    <property type="entry name" value="PYP-like sensor domain (PAS domain)"/>
    <property type="match status" value="1"/>
</dbReference>
<dbReference type="PANTHER" id="PTHR33121">
    <property type="entry name" value="CYCLIC DI-GMP PHOSPHODIESTERASE PDEF"/>
    <property type="match status" value="1"/>
</dbReference>
<dbReference type="InterPro" id="IPR000160">
    <property type="entry name" value="GGDEF_dom"/>
</dbReference>
<dbReference type="AlphaFoldDB" id="A0AAE3JCU0"/>
<dbReference type="InterPro" id="IPR043128">
    <property type="entry name" value="Rev_trsase/Diguanyl_cyclase"/>
</dbReference>
<reference evidence="3 4" key="1">
    <citation type="submission" date="2021-10" db="EMBL/GenBank/DDBJ databases">
        <title>Anaerobic single-cell dispensing facilitates the cultivation of human gut bacteria.</title>
        <authorList>
            <person name="Afrizal A."/>
        </authorList>
    </citation>
    <scope>NUCLEOTIDE SEQUENCE [LARGE SCALE GENOMIC DNA]</scope>
    <source>
        <strain evidence="3 4">CLA-AA-H224</strain>
    </source>
</reference>
<keyword evidence="4" id="KW-1185">Reference proteome</keyword>
<dbReference type="Pfam" id="PF00563">
    <property type="entry name" value="EAL"/>
    <property type="match status" value="1"/>
</dbReference>
<dbReference type="SMART" id="SM00052">
    <property type="entry name" value="EAL"/>
    <property type="match status" value="1"/>
</dbReference>
<evidence type="ECO:0000313" key="3">
    <source>
        <dbReference type="EMBL" id="MCC2222940.1"/>
    </source>
</evidence>
<dbReference type="PANTHER" id="PTHR33121:SF71">
    <property type="entry name" value="OXYGEN SENSOR PROTEIN DOSP"/>
    <property type="match status" value="1"/>
</dbReference>
<dbReference type="InterPro" id="IPR050706">
    <property type="entry name" value="Cyclic-di-GMP_PDE-like"/>
</dbReference>
<dbReference type="SMART" id="SM00267">
    <property type="entry name" value="GGDEF"/>
    <property type="match status" value="1"/>
</dbReference>
<dbReference type="Gene3D" id="3.30.70.270">
    <property type="match status" value="1"/>
</dbReference>
<dbReference type="InterPro" id="IPR013655">
    <property type="entry name" value="PAS_fold_3"/>
</dbReference>
<dbReference type="Gene3D" id="3.30.450.20">
    <property type="entry name" value="PAS domain"/>
    <property type="match status" value="1"/>
</dbReference>
<dbReference type="InterPro" id="IPR029787">
    <property type="entry name" value="Nucleotide_cyclase"/>
</dbReference>
<dbReference type="RefSeq" id="WP_308732483.1">
    <property type="nucleotide sequence ID" value="NZ_JAJEQN010000058.1"/>
</dbReference>
<dbReference type="SUPFAM" id="SSF141868">
    <property type="entry name" value="EAL domain-like"/>
    <property type="match status" value="1"/>
</dbReference>
<gene>
    <name evidence="3" type="ORF">LKD48_15165</name>
</gene>
<dbReference type="GO" id="GO:0071111">
    <property type="term" value="F:cyclic-guanylate-specific phosphodiesterase activity"/>
    <property type="evidence" value="ECO:0007669"/>
    <property type="project" value="InterPro"/>
</dbReference>
<protein>
    <submittedName>
        <fullName evidence="3">GGDEF and EAL domain-containing protein</fullName>
    </submittedName>
</protein>
<dbReference type="InterPro" id="IPR035965">
    <property type="entry name" value="PAS-like_dom_sf"/>
</dbReference>
<dbReference type="Pfam" id="PF00990">
    <property type="entry name" value="GGDEF"/>
    <property type="match status" value="1"/>
</dbReference>